<comment type="caution">
    <text evidence="3">The sequence shown here is derived from an EMBL/GenBank/DDBJ whole genome shotgun (WGS) entry which is preliminary data.</text>
</comment>
<dbReference type="OrthoDB" id="162695at2"/>
<accession>A0A0P6XS21</accession>
<dbReference type="Proteomes" id="UP000050277">
    <property type="component" value="Unassembled WGS sequence"/>
</dbReference>
<evidence type="ECO:0000259" key="2">
    <source>
        <dbReference type="SMART" id="SM00909"/>
    </source>
</evidence>
<dbReference type="PROSITE" id="PS51257">
    <property type="entry name" value="PROKAR_LIPOPROTEIN"/>
    <property type="match status" value="1"/>
</dbReference>
<keyword evidence="4" id="KW-1185">Reference proteome</keyword>
<proteinExistence type="predicted"/>
<dbReference type="RefSeq" id="WP_054535883.1">
    <property type="nucleotide sequence ID" value="NZ_LGKP01000025.1"/>
</dbReference>
<dbReference type="InterPro" id="IPR018911">
    <property type="entry name" value="Gmad2_Ig-like_dom"/>
</dbReference>
<feature type="domain" description="GerMN" evidence="2">
    <location>
        <begin position="413"/>
        <end position="518"/>
    </location>
</feature>
<dbReference type="InterPro" id="IPR019606">
    <property type="entry name" value="GerMN"/>
</dbReference>
<keyword evidence="1" id="KW-0732">Signal</keyword>
<dbReference type="EMBL" id="LGKP01000025">
    <property type="protein sequence ID" value="KPL85564.1"/>
    <property type="molecule type" value="Genomic_DNA"/>
</dbReference>
<sequence>MRSLKYMSLALLLAACSSQTPATNTPAATSNLPAQATATIASGSAATSIPTTAPQATTNPQATVATANQINLSAPPADALLTTSVRVAGTIVLTPFEKTLRLLIQAEDGSTVYEGPISTVGEYGSSATFDVTVDFTPPAAGKGVIKVIEDDMSGELPYRTIAEQAVQFAPVGAEATQAPEQAILIELTEPAMNSVVGNPLNFKGTLSAMPFEKNVVIEVYDSELHLLGQTSVTADGEYGSAGTFSGSINFQAPLTKRIGRVIAYTTSPKDGAVVGQAESTVTLPQWEGTGAYMAQPAPETSAFLPLHVEAVGLSSDNYTVRLRYADGTLLEQNTQAYNGYLALSLTWDTAPPELPTQGAILELVKADGSVELTQNLRMLDLTSQPTTTVEVSWLAGEGSINGVRTLPKTASVASAALRELVWGPVGEDAAYSTAIPSPKAVADYAGDKTGWTGRVYLRSVRIEGDTAYVDWSREMRAWGGGAMHLESLQAQVDFTLKQFPQVKNVVMTVEGDENVLQP</sequence>
<protein>
    <recommendedName>
        <fullName evidence="2">GerMN domain-containing protein</fullName>
    </recommendedName>
</protein>
<name>A0A0P6XS21_9CHLR</name>
<evidence type="ECO:0000313" key="4">
    <source>
        <dbReference type="Proteomes" id="UP000050277"/>
    </source>
</evidence>
<dbReference type="Pfam" id="PF10648">
    <property type="entry name" value="Gmad2"/>
    <property type="match status" value="2"/>
</dbReference>
<evidence type="ECO:0000313" key="3">
    <source>
        <dbReference type="EMBL" id="KPL85564.1"/>
    </source>
</evidence>
<dbReference type="Pfam" id="PF10646">
    <property type="entry name" value="Germane"/>
    <property type="match status" value="1"/>
</dbReference>
<reference evidence="3 4" key="1">
    <citation type="submission" date="2015-07" db="EMBL/GenBank/DDBJ databases">
        <title>Whole genome sequence of Herpetosiphon geysericola DSM 7119.</title>
        <authorList>
            <person name="Hemp J."/>
            <person name="Ward L.M."/>
            <person name="Pace L.A."/>
            <person name="Fischer W.W."/>
        </authorList>
    </citation>
    <scope>NUCLEOTIDE SEQUENCE [LARGE SCALE GENOMIC DNA]</scope>
    <source>
        <strain evidence="3 4">DSM 7119</strain>
    </source>
</reference>
<organism evidence="3 4">
    <name type="scientific">Herpetosiphon geysericola</name>
    <dbReference type="NCBI Taxonomy" id="70996"/>
    <lineage>
        <taxon>Bacteria</taxon>
        <taxon>Bacillati</taxon>
        <taxon>Chloroflexota</taxon>
        <taxon>Chloroflexia</taxon>
        <taxon>Herpetosiphonales</taxon>
        <taxon>Herpetosiphonaceae</taxon>
        <taxon>Herpetosiphon</taxon>
    </lineage>
</organism>
<dbReference type="SMART" id="SM00909">
    <property type="entry name" value="Germane"/>
    <property type="match status" value="1"/>
</dbReference>
<feature type="signal peptide" evidence="1">
    <location>
        <begin position="1"/>
        <end position="22"/>
    </location>
</feature>
<dbReference type="AlphaFoldDB" id="A0A0P6XS21"/>
<gene>
    <name evidence="3" type="ORF">SE18_18290</name>
</gene>
<feature type="chain" id="PRO_5006133193" description="GerMN domain-containing protein" evidence="1">
    <location>
        <begin position="23"/>
        <end position="518"/>
    </location>
</feature>
<evidence type="ECO:0000256" key="1">
    <source>
        <dbReference type="SAM" id="SignalP"/>
    </source>
</evidence>